<gene>
    <name evidence="1" type="ORF">HaLaN_16403</name>
</gene>
<comment type="caution">
    <text evidence="1">The sequence shown here is derived from an EMBL/GenBank/DDBJ whole genome shotgun (WGS) entry which is preliminary data.</text>
</comment>
<name>A0A699ZKE6_HAELA</name>
<organism evidence="1 2">
    <name type="scientific">Haematococcus lacustris</name>
    <name type="common">Green alga</name>
    <name type="synonym">Haematococcus pluvialis</name>
    <dbReference type="NCBI Taxonomy" id="44745"/>
    <lineage>
        <taxon>Eukaryota</taxon>
        <taxon>Viridiplantae</taxon>
        <taxon>Chlorophyta</taxon>
        <taxon>core chlorophytes</taxon>
        <taxon>Chlorophyceae</taxon>
        <taxon>CS clade</taxon>
        <taxon>Chlamydomonadales</taxon>
        <taxon>Haematococcaceae</taxon>
        <taxon>Haematococcus</taxon>
    </lineage>
</organism>
<accession>A0A699ZKE6</accession>
<dbReference type="Proteomes" id="UP000485058">
    <property type="component" value="Unassembled WGS sequence"/>
</dbReference>
<proteinExistence type="predicted"/>
<reference evidence="1 2" key="1">
    <citation type="submission" date="2020-02" db="EMBL/GenBank/DDBJ databases">
        <title>Draft genome sequence of Haematococcus lacustris strain NIES-144.</title>
        <authorList>
            <person name="Morimoto D."/>
            <person name="Nakagawa S."/>
            <person name="Yoshida T."/>
            <person name="Sawayama S."/>
        </authorList>
    </citation>
    <scope>NUCLEOTIDE SEQUENCE [LARGE SCALE GENOMIC DNA]</scope>
    <source>
        <strain evidence="1 2">NIES-144</strain>
    </source>
</reference>
<dbReference type="EMBL" id="BLLF01001466">
    <property type="protein sequence ID" value="GFH19456.1"/>
    <property type="molecule type" value="Genomic_DNA"/>
</dbReference>
<keyword evidence="2" id="KW-1185">Reference proteome</keyword>
<sequence>MRKEAVKQFGAGRVVLVEEFRTSRVSSAYSHPSEALPGQPPESFRWLRPVYSEAKLSQVRGLMSSTSYNIRFYDRDVSAALNIRRCAVGPGPRPTELCY</sequence>
<protein>
    <submittedName>
        <fullName evidence="1">Uncharacterized protein</fullName>
    </submittedName>
</protein>
<dbReference type="AlphaFoldDB" id="A0A699ZKE6"/>
<evidence type="ECO:0000313" key="2">
    <source>
        <dbReference type="Proteomes" id="UP000485058"/>
    </source>
</evidence>
<evidence type="ECO:0000313" key="1">
    <source>
        <dbReference type="EMBL" id="GFH19456.1"/>
    </source>
</evidence>